<evidence type="ECO:0000256" key="1">
    <source>
        <dbReference type="SAM" id="SignalP"/>
    </source>
</evidence>
<reference evidence="2 3" key="1">
    <citation type="submission" date="2018-12" db="EMBL/GenBank/DDBJ databases">
        <authorList>
            <person name="Feng G."/>
            <person name="Zhu H."/>
        </authorList>
    </citation>
    <scope>NUCLEOTIDE SEQUENCE [LARGE SCALE GENOMIC DNA]</scope>
    <source>
        <strain evidence="2 3">9PBR-2</strain>
    </source>
</reference>
<feature type="chain" id="PRO_5019356754" description="Outer membrane protein beta-barrel domain-containing protein" evidence="1">
    <location>
        <begin position="23"/>
        <end position="239"/>
    </location>
</feature>
<dbReference type="EMBL" id="RWIS01000019">
    <property type="protein sequence ID" value="RSK24068.1"/>
    <property type="molecule type" value="Genomic_DNA"/>
</dbReference>
<evidence type="ECO:0000313" key="2">
    <source>
        <dbReference type="EMBL" id="RSK24068.1"/>
    </source>
</evidence>
<dbReference type="AlphaFoldDB" id="A0A428IYE9"/>
<comment type="caution">
    <text evidence="2">The sequence shown here is derived from an EMBL/GenBank/DDBJ whole genome shotgun (WGS) entry which is preliminary data.</text>
</comment>
<gene>
    <name evidence="2" type="ORF">EI290_20945</name>
</gene>
<evidence type="ECO:0000313" key="3">
    <source>
        <dbReference type="Proteomes" id="UP000280066"/>
    </source>
</evidence>
<accession>A0A428IYE9</accession>
<evidence type="ECO:0008006" key="4">
    <source>
        <dbReference type="Google" id="ProtNLM"/>
    </source>
</evidence>
<protein>
    <recommendedName>
        <fullName evidence="4">Outer membrane protein beta-barrel domain-containing protein</fullName>
    </recommendedName>
</protein>
<keyword evidence="1" id="KW-0732">Signal</keyword>
<dbReference type="RefSeq" id="WP_125433609.1">
    <property type="nucleotide sequence ID" value="NZ_RWIS01000019.1"/>
</dbReference>
<keyword evidence="3" id="KW-1185">Reference proteome</keyword>
<feature type="signal peptide" evidence="1">
    <location>
        <begin position="1"/>
        <end position="22"/>
    </location>
</feature>
<sequence length="239" mass="26534">MKTGLFAGGMVLACMAAAQVQAQRVLFRADPATDSMQVDYGPNRQFYQHVFLGYAPVVGRPAGPGADLRYFTSAEPFAGIRYKFRLSKAVSTGFDFRYARLVYALEQNSRKQLPTATLHRKESLVFSQLQLEPFIRLGFGRRGNVVGRYLDVSGWGGWAMATSHHTLDQPGFGGSARTVTIERGLSYVRRWSYGVGSRLGAGRYALVGRYRLSDTFTTSASPAYAELPRWLFGLEMGLF</sequence>
<name>A0A428IYE9_9BACT</name>
<dbReference type="OrthoDB" id="876730at2"/>
<proteinExistence type="predicted"/>
<dbReference type="Proteomes" id="UP000280066">
    <property type="component" value="Unassembled WGS sequence"/>
</dbReference>
<organism evidence="2 3">
    <name type="scientific">Hymenobacter metallilatus</name>
    <dbReference type="NCBI Taxonomy" id="2493666"/>
    <lineage>
        <taxon>Bacteria</taxon>
        <taxon>Pseudomonadati</taxon>
        <taxon>Bacteroidota</taxon>
        <taxon>Cytophagia</taxon>
        <taxon>Cytophagales</taxon>
        <taxon>Hymenobacteraceae</taxon>
        <taxon>Hymenobacter</taxon>
    </lineage>
</organism>